<evidence type="ECO:0000256" key="11">
    <source>
        <dbReference type="ARBA" id="ARBA00049558"/>
    </source>
</evidence>
<dbReference type="NCBIfam" id="TIGR01354">
    <property type="entry name" value="cyt_deam_tetra"/>
    <property type="match status" value="1"/>
</dbReference>
<comment type="catalytic activity">
    <reaction evidence="11 12">
        <text>cytidine + H2O + H(+) = uridine + NH4(+)</text>
        <dbReference type="Rhea" id="RHEA:16069"/>
        <dbReference type="ChEBI" id="CHEBI:15377"/>
        <dbReference type="ChEBI" id="CHEBI:15378"/>
        <dbReference type="ChEBI" id="CHEBI:16704"/>
        <dbReference type="ChEBI" id="CHEBI:17562"/>
        <dbReference type="ChEBI" id="CHEBI:28938"/>
        <dbReference type="EC" id="3.5.4.5"/>
    </reaction>
</comment>
<dbReference type="PANTHER" id="PTHR11644:SF2">
    <property type="entry name" value="CYTIDINE DEAMINASE"/>
    <property type="match status" value="1"/>
</dbReference>
<accession>A0ABR7HSA2</accession>
<keyword evidence="15" id="KW-1185">Reference proteome</keyword>
<evidence type="ECO:0000256" key="8">
    <source>
        <dbReference type="ARBA" id="ARBA00022833"/>
    </source>
</evidence>
<dbReference type="InterPro" id="IPR002125">
    <property type="entry name" value="CMP_dCMP_dom"/>
</dbReference>
<comment type="catalytic activity">
    <reaction evidence="10 12">
        <text>2'-deoxycytidine + H2O + H(+) = 2'-deoxyuridine + NH4(+)</text>
        <dbReference type="Rhea" id="RHEA:13433"/>
        <dbReference type="ChEBI" id="CHEBI:15377"/>
        <dbReference type="ChEBI" id="CHEBI:15378"/>
        <dbReference type="ChEBI" id="CHEBI:15698"/>
        <dbReference type="ChEBI" id="CHEBI:16450"/>
        <dbReference type="ChEBI" id="CHEBI:28938"/>
        <dbReference type="EC" id="3.5.4.5"/>
    </reaction>
</comment>
<sequence>MNKQELVRLALEARARSYVPYSHFRVGAALLTSSGKVYQGCNVENASYGGTICAERTAALRAVYEGEQRFSAIAVAGFPEDAPPEERGYAYPCGICRQFLREFALPGMKVYIARSEEEVIETTLEELLPMSFGPEHLQ</sequence>
<dbReference type="EMBL" id="JACOPR010000003">
    <property type="protein sequence ID" value="MBC5730399.1"/>
    <property type="molecule type" value="Genomic_DNA"/>
</dbReference>
<keyword evidence="8 12" id="KW-0862">Zinc</keyword>
<dbReference type="GO" id="GO:0004126">
    <property type="term" value="F:cytidine deaminase activity"/>
    <property type="evidence" value="ECO:0007669"/>
    <property type="project" value="UniProtKB-EC"/>
</dbReference>
<evidence type="ECO:0000256" key="3">
    <source>
        <dbReference type="ARBA" id="ARBA00006576"/>
    </source>
</evidence>
<dbReference type="NCBIfam" id="NF004064">
    <property type="entry name" value="PRK05578.1"/>
    <property type="match status" value="1"/>
</dbReference>
<evidence type="ECO:0000313" key="15">
    <source>
        <dbReference type="Proteomes" id="UP000660021"/>
    </source>
</evidence>
<evidence type="ECO:0000256" key="4">
    <source>
        <dbReference type="ARBA" id="ARBA00012783"/>
    </source>
</evidence>
<dbReference type="InterPro" id="IPR016193">
    <property type="entry name" value="Cytidine_deaminase-like"/>
</dbReference>
<dbReference type="Pfam" id="PF00383">
    <property type="entry name" value="dCMP_cyt_deam_1"/>
    <property type="match status" value="1"/>
</dbReference>
<name>A0ABR7HSA2_9FIRM</name>
<protein>
    <recommendedName>
        <fullName evidence="5 12">Cytidine deaminase</fullName>
        <ecNumber evidence="4 12">3.5.4.5</ecNumber>
    </recommendedName>
    <alternativeName>
        <fullName evidence="9 12">Cytidine aminohydrolase</fullName>
    </alternativeName>
</protein>
<comment type="similarity">
    <text evidence="3 12">Belongs to the cytidine and deoxycytidylate deaminase family.</text>
</comment>
<evidence type="ECO:0000256" key="9">
    <source>
        <dbReference type="ARBA" id="ARBA00032005"/>
    </source>
</evidence>
<evidence type="ECO:0000256" key="7">
    <source>
        <dbReference type="ARBA" id="ARBA00022801"/>
    </source>
</evidence>
<keyword evidence="6 12" id="KW-0479">Metal-binding</keyword>
<keyword evidence="7 12" id="KW-0378">Hydrolase</keyword>
<evidence type="ECO:0000259" key="13">
    <source>
        <dbReference type="PROSITE" id="PS51747"/>
    </source>
</evidence>
<dbReference type="Proteomes" id="UP000660021">
    <property type="component" value="Unassembled WGS sequence"/>
</dbReference>
<dbReference type="CDD" id="cd01283">
    <property type="entry name" value="cytidine_deaminase"/>
    <property type="match status" value="1"/>
</dbReference>
<feature type="domain" description="CMP/dCMP-type deaminase" evidence="13">
    <location>
        <begin position="1"/>
        <end position="135"/>
    </location>
</feature>
<proteinExistence type="inferred from homology"/>
<evidence type="ECO:0000256" key="10">
    <source>
        <dbReference type="ARBA" id="ARBA00049252"/>
    </source>
</evidence>
<dbReference type="PANTHER" id="PTHR11644">
    <property type="entry name" value="CYTIDINE DEAMINASE"/>
    <property type="match status" value="1"/>
</dbReference>
<comment type="cofactor">
    <cofactor evidence="1 12">
        <name>Zn(2+)</name>
        <dbReference type="ChEBI" id="CHEBI:29105"/>
    </cofactor>
</comment>
<dbReference type="Gene3D" id="3.40.140.10">
    <property type="entry name" value="Cytidine Deaminase, domain 2"/>
    <property type="match status" value="1"/>
</dbReference>
<dbReference type="InterPro" id="IPR006262">
    <property type="entry name" value="Cyt_deam_tetra"/>
</dbReference>
<gene>
    <name evidence="14" type="ORF">H8S34_06075</name>
</gene>
<comment type="function">
    <text evidence="2 12">This enzyme scavenges exogenous and endogenous cytidine and 2'-deoxycytidine for UMP synthesis.</text>
</comment>
<comment type="caution">
    <text evidence="14">The sequence shown here is derived from an EMBL/GenBank/DDBJ whole genome shotgun (WGS) entry which is preliminary data.</text>
</comment>
<organism evidence="14 15">
    <name type="scientific">Pseudoflavonifractor hominis</name>
    <dbReference type="NCBI Taxonomy" id="2763059"/>
    <lineage>
        <taxon>Bacteria</taxon>
        <taxon>Bacillati</taxon>
        <taxon>Bacillota</taxon>
        <taxon>Clostridia</taxon>
        <taxon>Eubacteriales</taxon>
        <taxon>Oscillospiraceae</taxon>
        <taxon>Pseudoflavonifractor</taxon>
    </lineage>
</organism>
<dbReference type="InterPro" id="IPR050202">
    <property type="entry name" value="Cyt/Deoxycyt_deaminase"/>
</dbReference>
<evidence type="ECO:0000256" key="2">
    <source>
        <dbReference type="ARBA" id="ARBA00003949"/>
    </source>
</evidence>
<evidence type="ECO:0000256" key="5">
    <source>
        <dbReference type="ARBA" id="ARBA00018266"/>
    </source>
</evidence>
<evidence type="ECO:0000256" key="1">
    <source>
        <dbReference type="ARBA" id="ARBA00001947"/>
    </source>
</evidence>
<dbReference type="SUPFAM" id="SSF53927">
    <property type="entry name" value="Cytidine deaminase-like"/>
    <property type="match status" value="1"/>
</dbReference>
<reference evidence="14 15" key="1">
    <citation type="submission" date="2020-08" db="EMBL/GenBank/DDBJ databases">
        <title>Genome public.</title>
        <authorList>
            <person name="Liu C."/>
            <person name="Sun Q."/>
        </authorList>
    </citation>
    <scope>NUCLEOTIDE SEQUENCE [LARGE SCALE GENOMIC DNA]</scope>
    <source>
        <strain evidence="14 15">New-38</strain>
    </source>
</reference>
<evidence type="ECO:0000256" key="12">
    <source>
        <dbReference type="RuleBase" id="RU364006"/>
    </source>
</evidence>
<dbReference type="PROSITE" id="PS51747">
    <property type="entry name" value="CYT_DCMP_DEAMINASES_2"/>
    <property type="match status" value="1"/>
</dbReference>
<dbReference type="EC" id="3.5.4.5" evidence="4 12"/>
<evidence type="ECO:0000256" key="6">
    <source>
        <dbReference type="ARBA" id="ARBA00022723"/>
    </source>
</evidence>
<evidence type="ECO:0000313" key="14">
    <source>
        <dbReference type="EMBL" id="MBC5730399.1"/>
    </source>
</evidence>